<keyword evidence="1" id="KW-0472">Membrane</keyword>
<gene>
    <name evidence="2" type="ORF">SAMN02745119_01379</name>
</gene>
<dbReference type="OrthoDB" id="9772884at2"/>
<evidence type="ECO:0000313" key="3">
    <source>
        <dbReference type="Proteomes" id="UP000190102"/>
    </source>
</evidence>
<feature type="transmembrane region" description="Helical" evidence="1">
    <location>
        <begin position="127"/>
        <end position="146"/>
    </location>
</feature>
<organism evidence="2 3">
    <name type="scientific">Trichlorobacter thiogenes</name>
    <dbReference type="NCBI Taxonomy" id="115783"/>
    <lineage>
        <taxon>Bacteria</taxon>
        <taxon>Pseudomonadati</taxon>
        <taxon>Thermodesulfobacteriota</taxon>
        <taxon>Desulfuromonadia</taxon>
        <taxon>Geobacterales</taxon>
        <taxon>Geobacteraceae</taxon>
        <taxon>Trichlorobacter</taxon>
    </lineage>
</organism>
<dbReference type="PANTHER" id="PTHR38454:SF1">
    <property type="entry name" value="INTEGRAL MEMBRANE PROTEIN"/>
    <property type="match status" value="1"/>
</dbReference>
<feature type="transmembrane region" description="Helical" evidence="1">
    <location>
        <begin position="771"/>
        <end position="788"/>
    </location>
</feature>
<feature type="transmembrane region" description="Helical" evidence="1">
    <location>
        <begin position="152"/>
        <end position="169"/>
    </location>
</feature>
<dbReference type="EMBL" id="FUWR01000006">
    <property type="protein sequence ID" value="SJZ69817.1"/>
    <property type="molecule type" value="Genomic_DNA"/>
</dbReference>
<feature type="transmembrane region" description="Helical" evidence="1">
    <location>
        <begin position="198"/>
        <end position="218"/>
    </location>
</feature>
<name>A0A1T4MSL2_9BACT</name>
<evidence type="ECO:0000256" key="1">
    <source>
        <dbReference type="SAM" id="Phobius"/>
    </source>
</evidence>
<protein>
    <submittedName>
        <fullName evidence="2">Membrane protein YfhO</fullName>
    </submittedName>
</protein>
<keyword evidence="1" id="KW-1133">Transmembrane helix</keyword>
<sequence>MKARNTDFAVMAGILLCLVVSLRPILFTDQVIRAPDILNEYYWSALRLAQQPFAELFSFKLQAIWDIYGNGGNTLDGGGQVNQFLIWQGLLYKLLPLPVAVAWFILLYLFVAASGIYAWCRAVGTSRLAALTAGLIFALAPETATLINAGHVLKIATISFAPWAFFCLAKGYQEKRLVWFLATGCVLALQFFHTHWQIAYYTCLAIGLYGLFHLVVEWRQLSQPAGWNRMRMLLMTLLVPLFFLSSVAMDLLPLKSWSQDTNRGVQSGSNQGKGGLDREEAMQWSMPPEELATYLIPGMFGLSRQEAGDRPRQGEVYYWGRMVFTQTSSYLGLLPWLLLPLPLLLLRDRQTWFCAAIIVIGLLIAMGKYTPVYHWLFDYFPGMNRFRVPKMFLFVPLAAFCLMAARGIDLLRRQELLETPVVQRYLAAVVSLPLLLGGLLTSELVWSSGWLAVLSELLLQPTRYQQGVELATQRWVNLIDETKIAIMFSAGYALLIYQTVKGDRFRALMPYLLLILFLFDVGRINSSMLVTTSLPQTNRRDHRSPAVEYLAAMSKEYRVLPLASGSEQYALHKIPVLFTSMPVQKRRWQEYLDALSLQSALPDIMNVRWLVADEKQYEQNKGHLGERYPVVFRGGNEVVLENRQVLPKAWLVSQVKVETDQLQRLKQMQDLSFDPSRTALVESAPPLALTSAPKPGEVRLERYEGERLSLSATVAANSLLVVGEKYHNGWKATIDSKPSTIVPVNHILRGVYLTPGKHTVEFCFDPLPFKIGKWLTLGSFALFGVVALREWWLRRRDNAGPA</sequence>
<dbReference type="Proteomes" id="UP000190102">
    <property type="component" value="Unassembled WGS sequence"/>
</dbReference>
<feature type="transmembrane region" description="Helical" evidence="1">
    <location>
        <begin position="176"/>
        <end position="192"/>
    </location>
</feature>
<keyword evidence="1" id="KW-0812">Transmembrane</keyword>
<reference evidence="3" key="1">
    <citation type="submission" date="2017-02" db="EMBL/GenBank/DDBJ databases">
        <authorList>
            <person name="Varghese N."/>
            <person name="Submissions S."/>
        </authorList>
    </citation>
    <scope>NUCLEOTIDE SEQUENCE [LARGE SCALE GENOMIC DNA]</scope>
    <source>
        <strain evidence="3">ATCC BAA-34</strain>
    </source>
</reference>
<dbReference type="STRING" id="115783.SAMN02745119_01379"/>
<dbReference type="PANTHER" id="PTHR38454">
    <property type="entry name" value="INTEGRAL MEMBRANE PROTEIN-RELATED"/>
    <property type="match status" value="1"/>
</dbReference>
<dbReference type="RefSeq" id="WP_078789698.1">
    <property type="nucleotide sequence ID" value="NZ_FUWR01000006.1"/>
</dbReference>
<dbReference type="AlphaFoldDB" id="A0A1T4MSL2"/>
<feature type="transmembrane region" description="Helical" evidence="1">
    <location>
        <begin position="388"/>
        <end position="405"/>
    </location>
</feature>
<dbReference type="InterPro" id="IPR018580">
    <property type="entry name" value="Uncharacterised_YfhO"/>
</dbReference>
<feature type="transmembrane region" description="Helical" evidence="1">
    <location>
        <begin position="425"/>
        <end position="446"/>
    </location>
</feature>
<accession>A0A1T4MSL2</accession>
<keyword evidence="3" id="KW-1185">Reference proteome</keyword>
<feature type="transmembrane region" description="Helical" evidence="1">
    <location>
        <begin position="327"/>
        <end position="346"/>
    </location>
</feature>
<feature type="transmembrane region" description="Helical" evidence="1">
    <location>
        <begin position="353"/>
        <end position="376"/>
    </location>
</feature>
<feature type="transmembrane region" description="Helical" evidence="1">
    <location>
        <begin position="230"/>
        <end position="249"/>
    </location>
</feature>
<feature type="transmembrane region" description="Helical" evidence="1">
    <location>
        <begin position="100"/>
        <end position="120"/>
    </location>
</feature>
<evidence type="ECO:0000313" key="2">
    <source>
        <dbReference type="EMBL" id="SJZ69817.1"/>
    </source>
</evidence>
<proteinExistence type="predicted"/>